<dbReference type="AlphaFoldDB" id="A0A0C3QWG7"/>
<evidence type="ECO:0000313" key="1">
    <source>
        <dbReference type="EMBL" id="KIO33209.1"/>
    </source>
</evidence>
<keyword evidence="2" id="KW-1185">Reference proteome</keyword>
<gene>
    <name evidence="1" type="ORF">M407DRAFT_65838</name>
</gene>
<proteinExistence type="predicted"/>
<dbReference type="STRING" id="1051891.A0A0C3QWG7"/>
<evidence type="ECO:0008006" key="3">
    <source>
        <dbReference type="Google" id="ProtNLM"/>
    </source>
</evidence>
<dbReference type="HOGENOM" id="CLU_005726_3_1_1"/>
<dbReference type="EMBL" id="KN822950">
    <property type="protein sequence ID" value="KIO33209.1"/>
    <property type="molecule type" value="Genomic_DNA"/>
</dbReference>
<dbReference type="PANTHER" id="PTHR35871:SF1">
    <property type="entry name" value="CXC1-LIKE CYSTEINE CLUSTER ASSOCIATED WITH KDZ TRANSPOSASES DOMAIN-CONTAINING PROTEIN"/>
    <property type="match status" value="1"/>
</dbReference>
<dbReference type="PANTHER" id="PTHR35871">
    <property type="entry name" value="EXPRESSED PROTEIN"/>
    <property type="match status" value="1"/>
</dbReference>
<evidence type="ECO:0000313" key="2">
    <source>
        <dbReference type="Proteomes" id="UP000054248"/>
    </source>
</evidence>
<dbReference type="OrthoDB" id="6511194at2759"/>
<protein>
    <recommendedName>
        <fullName evidence="3">DDE-1 domain-containing protein</fullName>
    </recommendedName>
</protein>
<dbReference type="Proteomes" id="UP000054248">
    <property type="component" value="Unassembled WGS sequence"/>
</dbReference>
<sequence length="364" mass="42225">MHRNRRYEDGHERADVVEYRKQFLKLLEKYEQFMRKYDGETCVPLPLDLPPGAREIVAAFHDESCFHANDRKKQLWLTESQQVLRQKSRGRLVHASDFIAEVKTQMSLHESEQLESFDARTIIHPGKNGDGYWDMKQLLEQVNKQMLFIFDRSSTHCSFAADALNAKKMNVNPGGKQPKMHATQIPMNNPNTQLQGTYQSMVFPEDHPNNPGEAKGMEAVLKERGLLDTEVDSSRGNVYCCMERCLVNQQDFRLEKPLMQLEIEAAGHLCLFLPKFHCELNPIEITTKFREQCDGTFPRAKILVPECLDSCPLVTIRRFFRRSWRYADAYRNGLTGKMADFAVKKYTSHRRIGTRIMTELDMLT</sequence>
<accession>A0A0C3QWG7</accession>
<reference evidence="1 2" key="1">
    <citation type="submission" date="2014-04" db="EMBL/GenBank/DDBJ databases">
        <authorList>
            <consortium name="DOE Joint Genome Institute"/>
            <person name="Kuo A."/>
            <person name="Girlanda M."/>
            <person name="Perotto S."/>
            <person name="Kohler A."/>
            <person name="Nagy L.G."/>
            <person name="Floudas D."/>
            <person name="Copeland A."/>
            <person name="Barry K.W."/>
            <person name="Cichocki N."/>
            <person name="Veneault-Fourrey C."/>
            <person name="LaButti K."/>
            <person name="Lindquist E.A."/>
            <person name="Lipzen A."/>
            <person name="Lundell T."/>
            <person name="Morin E."/>
            <person name="Murat C."/>
            <person name="Sun H."/>
            <person name="Tunlid A."/>
            <person name="Henrissat B."/>
            <person name="Grigoriev I.V."/>
            <person name="Hibbett D.S."/>
            <person name="Martin F."/>
            <person name="Nordberg H.P."/>
            <person name="Cantor M.N."/>
            <person name="Hua S.X."/>
        </authorList>
    </citation>
    <scope>NUCLEOTIDE SEQUENCE [LARGE SCALE GENOMIC DNA]</scope>
    <source>
        <strain evidence="1 2">MUT 4182</strain>
    </source>
</reference>
<organism evidence="1 2">
    <name type="scientific">Tulasnella calospora MUT 4182</name>
    <dbReference type="NCBI Taxonomy" id="1051891"/>
    <lineage>
        <taxon>Eukaryota</taxon>
        <taxon>Fungi</taxon>
        <taxon>Dikarya</taxon>
        <taxon>Basidiomycota</taxon>
        <taxon>Agaricomycotina</taxon>
        <taxon>Agaricomycetes</taxon>
        <taxon>Cantharellales</taxon>
        <taxon>Tulasnellaceae</taxon>
        <taxon>Tulasnella</taxon>
    </lineage>
</organism>
<reference evidence="2" key="2">
    <citation type="submission" date="2015-01" db="EMBL/GenBank/DDBJ databases">
        <title>Evolutionary Origins and Diversification of the Mycorrhizal Mutualists.</title>
        <authorList>
            <consortium name="DOE Joint Genome Institute"/>
            <consortium name="Mycorrhizal Genomics Consortium"/>
            <person name="Kohler A."/>
            <person name="Kuo A."/>
            <person name="Nagy L.G."/>
            <person name="Floudas D."/>
            <person name="Copeland A."/>
            <person name="Barry K.W."/>
            <person name="Cichocki N."/>
            <person name="Veneault-Fourrey C."/>
            <person name="LaButti K."/>
            <person name="Lindquist E.A."/>
            <person name="Lipzen A."/>
            <person name="Lundell T."/>
            <person name="Morin E."/>
            <person name="Murat C."/>
            <person name="Riley R."/>
            <person name="Ohm R."/>
            <person name="Sun H."/>
            <person name="Tunlid A."/>
            <person name="Henrissat B."/>
            <person name="Grigoriev I.V."/>
            <person name="Hibbett D.S."/>
            <person name="Martin F."/>
        </authorList>
    </citation>
    <scope>NUCLEOTIDE SEQUENCE [LARGE SCALE GENOMIC DNA]</scope>
    <source>
        <strain evidence="2">MUT 4182</strain>
    </source>
</reference>
<name>A0A0C3QWG7_9AGAM</name>